<organism evidence="2">
    <name type="scientific">mine drainage metagenome</name>
    <dbReference type="NCBI Taxonomy" id="410659"/>
    <lineage>
        <taxon>unclassified sequences</taxon>
        <taxon>metagenomes</taxon>
        <taxon>ecological metagenomes</taxon>
    </lineage>
</organism>
<feature type="region of interest" description="Disordered" evidence="1">
    <location>
        <begin position="71"/>
        <end position="91"/>
    </location>
</feature>
<reference evidence="2" key="1">
    <citation type="submission" date="2016-10" db="EMBL/GenBank/DDBJ databases">
        <title>Sequence of Gallionella enrichment culture.</title>
        <authorList>
            <person name="Poehlein A."/>
            <person name="Muehling M."/>
            <person name="Daniel R."/>
        </authorList>
    </citation>
    <scope>NUCLEOTIDE SEQUENCE</scope>
</reference>
<gene>
    <name evidence="2" type="ORF">GALL_472010</name>
</gene>
<accession>A0A1J5PI75</accession>
<sequence length="91" mass="9555">MNSEPSNAIENGLTAQLMNSVTPTPRQCARTSPSAPKSIFSSIGMIISQTSPATGRLTRAISALAMVANKPGKRCPSATPATMHRVTQSDR</sequence>
<name>A0A1J5PI75_9ZZZZ</name>
<protein>
    <submittedName>
        <fullName evidence="2">Uncharacterized protein</fullName>
    </submittedName>
</protein>
<comment type="caution">
    <text evidence="2">The sequence shown here is derived from an EMBL/GenBank/DDBJ whole genome shotgun (WGS) entry which is preliminary data.</text>
</comment>
<dbReference type="EMBL" id="MLJW01003846">
    <property type="protein sequence ID" value="OIQ71182.1"/>
    <property type="molecule type" value="Genomic_DNA"/>
</dbReference>
<evidence type="ECO:0000256" key="1">
    <source>
        <dbReference type="SAM" id="MobiDB-lite"/>
    </source>
</evidence>
<evidence type="ECO:0000313" key="2">
    <source>
        <dbReference type="EMBL" id="OIQ71182.1"/>
    </source>
</evidence>
<proteinExistence type="predicted"/>
<dbReference type="AlphaFoldDB" id="A0A1J5PI75"/>